<feature type="domain" description="DUF1542" evidence="1">
    <location>
        <begin position="10"/>
        <end position="56"/>
    </location>
</feature>
<keyword evidence="3" id="KW-1185">Reference proteome</keyword>
<reference evidence="2 3" key="1">
    <citation type="submission" date="2017-04" db="EMBL/GenBank/DDBJ databases">
        <title>A new member of the family Flavobacteriaceae isolated from ascidians.</title>
        <authorList>
            <person name="Chen L."/>
        </authorList>
    </citation>
    <scope>NUCLEOTIDE SEQUENCE [LARGE SCALE GENOMIC DNA]</scope>
    <source>
        <strain evidence="2 3">HQA918</strain>
    </source>
</reference>
<proteinExistence type="predicted"/>
<name>A0A2A4GAN3_9FLAO</name>
<evidence type="ECO:0000259" key="1">
    <source>
        <dbReference type="Pfam" id="PF07564"/>
    </source>
</evidence>
<accession>A0A2A4GAN3</accession>
<dbReference type="AlphaFoldDB" id="A0A2A4GAN3"/>
<evidence type="ECO:0000313" key="3">
    <source>
        <dbReference type="Proteomes" id="UP000219559"/>
    </source>
</evidence>
<dbReference type="Pfam" id="PF07564">
    <property type="entry name" value="DUF1542"/>
    <property type="match status" value="1"/>
</dbReference>
<dbReference type="EMBL" id="NBWU01000002">
    <property type="protein sequence ID" value="PCE65038.1"/>
    <property type="molecule type" value="Genomic_DNA"/>
</dbReference>
<dbReference type="InterPro" id="IPR011439">
    <property type="entry name" value="DUF1542"/>
</dbReference>
<evidence type="ECO:0000313" key="2">
    <source>
        <dbReference type="EMBL" id="PCE65038.1"/>
    </source>
</evidence>
<organism evidence="2 3">
    <name type="scientific">Sediminicola luteus</name>
    <dbReference type="NCBI Taxonomy" id="319238"/>
    <lineage>
        <taxon>Bacteria</taxon>
        <taxon>Pseudomonadati</taxon>
        <taxon>Bacteroidota</taxon>
        <taxon>Flavobacteriia</taxon>
        <taxon>Flavobacteriales</taxon>
        <taxon>Flavobacteriaceae</taxon>
        <taxon>Sediminicola</taxon>
    </lineage>
</organism>
<gene>
    <name evidence="2" type="ORF">B7P33_07765</name>
</gene>
<protein>
    <recommendedName>
        <fullName evidence="1">DUF1542 domain-containing protein</fullName>
    </recommendedName>
</protein>
<sequence length="62" mass="7206">MNIALHYSGKPDYLNAISEVFNNLKNRIMNNSKLTEGEQNEALKEIENQHRKAKKEAKTNLY</sequence>
<dbReference type="Proteomes" id="UP000219559">
    <property type="component" value="Unassembled WGS sequence"/>
</dbReference>
<dbReference type="RefSeq" id="WP_097440317.1">
    <property type="nucleotide sequence ID" value="NZ_KZ300476.1"/>
</dbReference>
<comment type="caution">
    <text evidence="2">The sequence shown here is derived from an EMBL/GenBank/DDBJ whole genome shotgun (WGS) entry which is preliminary data.</text>
</comment>